<dbReference type="Proteomes" id="UP000765509">
    <property type="component" value="Unassembled WGS sequence"/>
</dbReference>
<evidence type="ECO:0000256" key="4">
    <source>
        <dbReference type="ARBA" id="ARBA00022722"/>
    </source>
</evidence>
<evidence type="ECO:0000313" key="14">
    <source>
        <dbReference type="EMBL" id="MBW0485011.1"/>
    </source>
</evidence>
<name>A0A9Q3CH90_9BASI</name>
<dbReference type="SUPFAM" id="SSF50249">
    <property type="entry name" value="Nucleic acid-binding proteins"/>
    <property type="match status" value="4"/>
</dbReference>
<keyword evidence="5" id="KW-0378">Hydrolase</keyword>
<dbReference type="OrthoDB" id="372421at2759"/>
<accession>A0A9Q3CH90</accession>
<dbReference type="InterPro" id="IPR012340">
    <property type="entry name" value="NA-bd_OB-fold"/>
</dbReference>
<reference evidence="14" key="1">
    <citation type="submission" date="2021-03" db="EMBL/GenBank/DDBJ databases">
        <title>Draft genome sequence of rust myrtle Austropuccinia psidii MF-1, a brazilian biotype.</title>
        <authorList>
            <person name="Quecine M.C."/>
            <person name="Pachon D.M.R."/>
            <person name="Bonatelli M.L."/>
            <person name="Correr F.H."/>
            <person name="Franceschini L.M."/>
            <person name="Leite T.F."/>
            <person name="Margarido G.R.A."/>
            <person name="Almeida C.A."/>
            <person name="Ferrarezi J.A."/>
            <person name="Labate C.A."/>
        </authorList>
    </citation>
    <scope>NUCLEOTIDE SEQUENCE</scope>
    <source>
        <strain evidence="14">MF-1</strain>
    </source>
</reference>
<dbReference type="GO" id="GO:0016075">
    <property type="term" value="P:rRNA catabolic process"/>
    <property type="evidence" value="ECO:0007669"/>
    <property type="project" value="TreeGrafter"/>
</dbReference>
<dbReference type="InterPro" id="IPR029060">
    <property type="entry name" value="PIN-like_dom_sf"/>
</dbReference>
<keyword evidence="7" id="KW-0269">Exonuclease</keyword>
<dbReference type="CDD" id="cd09862">
    <property type="entry name" value="PIN_Rrp44-like"/>
    <property type="match status" value="1"/>
</dbReference>
<evidence type="ECO:0000256" key="5">
    <source>
        <dbReference type="ARBA" id="ARBA00022801"/>
    </source>
</evidence>
<dbReference type="SMART" id="SM00955">
    <property type="entry name" value="RNB"/>
    <property type="match status" value="1"/>
</dbReference>
<feature type="domain" description="RNB" evidence="13">
    <location>
        <begin position="554"/>
        <end position="889"/>
    </location>
</feature>
<evidence type="ECO:0000256" key="1">
    <source>
        <dbReference type="ARBA" id="ARBA00004123"/>
    </source>
</evidence>
<dbReference type="GO" id="GO:0006364">
    <property type="term" value="P:rRNA processing"/>
    <property type="evidence" value="ECO:0007669"/>
    <property type="project" value="UniProtKB-KW"/>
</dbReference>
<protein>
    <recommendedName>
        <fullName evidence="10">Ribosomal RNA-processing protein 44</fullName>
    </recommendedName>
</protein>
<dbReference type="GO" id="GO:0071031">
    <property type="term" value="P:nuclear mRNA surveillance of mRNA 3'-end processing"/>
    <property type="evidence" value="ECO:0007669"/>
    <property type="project" value="TreeGrafter"/>
</dbReference>
<keyword evidence="3" id="KW-0698">rRNA processing</keyword>
<dbReference type="FunFam" id="3.40.50.1010:FF:000057">
    <property type="entry name" value="Unplaced genomic scaffold supercont1.23, whole genome shotgun sequence"/>
    <property type="match status" value="1"/>
</dbReference>
<comment type="caution">
    <text evidence="14">The sequence shown here is derived from an EMBL/GenBank/DDBJ whole genome shotgun (WGS) entry which is preliminary data.</text>
</comment>
<dbReference type="GO" id="GO:0000177">
    <property type="term" value="C:cytoplasmic exosome (RNase complex)"/>
    <property type="evidence" value="ECO:0007669"/>
    <property type="project" value="TreeGrafter"/>
</dbReference>
<comment type="similarity">
    <text evidence="2 11">Belongs to the RNR ribonuclease family.</text>
</comment>
<dbReference type="PANTHER" id="PTHR23355">
    <property type="entry name" value="RIBONUCLEASE"/>
    <property type="match status" value="1"/>
</dbReference>
<organism evidence="14 15">
    <name type="scientific">Austropuccinia psidii MF-1</name>
    <dbReference type="NCBI Taxonomy" id="1389203"/>
    <lineage>
        <taxon>Eukaryota</taxon>
        <taxon>Fungi</taxon>
        <taxon>Dikarya</taxon>
        <taxon>Basidiomycota</taxon>
        <taxon>Pucciniomycotina</taxon>
        <taxon>Pucciniomycetes</taxon>
        <taxon>Pucciniales</taxon>
        <taxon>Sphaerophragmiaceae</taxon>
        <taxon>Austropuccinia</taxon>
    </lineage>
</organism>
<dbReference type="InterPro" id="IPR041505">
    <property type="entry name" value="Dis3_CSD2"/>
</dbReference>
<comment type="subcellular location">
    <subcellularLocation>
        <location evidence="1">Nucleus</location>
    </subcellularLocation>
</comment>
<evidence type="ECO:0000256" key="7">
    <source>
        <dbReference type="ARBA" id="ARBA00022839"/>
    </source>
</evidence>
<dbReference type="PROSITE" id="PS01175">
    <property type="entry name" value="RIBONUCLEASE_II"/>
    <property type="match status" value="1"/>
</dbReference>
<dbReference type="AlphaFoldDB" id="A0A9Q3CH90"/>
<dbReference type="SUPFAM" id="SSF88723">
    <property type="entry name" value="PIN domain-like"/>
    <property type="match status" value="1"/>
</dbReference>
<dbReference type="GO" id="GO:0000176">
    <property type="term" value="C:nuclear exosome (RNase complex)"/>
    <property type="evidence" value="ECO:0007669"/>
    <property type="project" value="TreeGrafter"/>
</dbReference>
<proteinExistence type="inferred from homology"/>
<dbReference type="Gene3D" id="3.40.50.1010">
    <property type="entry name" value="5'-nuclease"/>
    <property type="match status" value="1"/>
</dbReference>
<evidence type="ECO:0000256" key="9">
    <source>
        <dbReference type="ARBA" id="ARBA00023242"/>
    </source>
</evidence>
<dbReference type="Pfam" id="PF17849">
    <property type="entry name" value="OB_Dis3"/>
    <property type="match status" value="1"/>
</dbReference>
<evidence type="ECO:0000256" key="10">
    <source>
        <dbReference type="ARBA" id="ARBA00077930"/>
    </source>
</evidence>
<dbReference type="GO" id="GO:0000175">
    <property type="term" value="F:3'-5'-RNA exonuclease activity"/>
    <property type="evidence" value="ECO:0007669"/>
    <property type="project" value="UniProtKB-ARBA"/>
</dbReference>
<keyword evidence="6" id="KW-0271">Exosome</keyword>
<keyword evidence="8" id="KW-0694">RNA-binding</keyword>
<evidence type="ECO:0000259" key="13">
    <source>
        <dbReference type="SMART" id="SM00955"/>
    </source>
</evidence>
<evidence type="ECO:0000256" key="11">
    <source>
        <dbReference type="RuleBase" id="RU003901"/>
    </source>
</evidence>
<keyword evidence="15" id="KW-1185">Reference proteome</keyword>
<dbReference type="InterPro" id="IPR022966">
    <property type="entry name" value="RNase_II/R_CS"/>
</dbReference>
<evidence type="ECO:0000256" key="6">
    <source>
        <dbReference type="ARBA" id="ARBA00022835"/>
    </source>
</evidence>
<dbReference type="Pfam" id="PF00773">
    <property type="entry name" value="RNB"/>
    <property type="match status" value="1"/>
</dbReference>
<dbReference type="InterPro" id="IPR033771">
    <property type="entry name" value="Rrp44_CSD1"/>
</dbReference>
<dbReference type="PANTHER" id="PTHR23355:SF35">
    <property type="entry name" value="EXOSOME COMPLEX EXONUCLEASE RRP44"/>
    <property type="match status" value="1"/>
</dbReference>
<evidence type="ECO:0000256" key="3">
    <source>
        <dbReference type="ARBA" id="ARBA00022552"/>
    </source>
</evidence>
<dbReference type="SMART" id="SM00670">
    <property type="entry name" value="PINc"/>
    <property type="match status" value="1"/>
</dbReference>
<dbReference type="InterPro" id="IPR033770">
    <property type="entry name" value="RRP44_S1"/>
</dbReference>
<sequence length="1041" mass="117268">MAPPTHPPITILNSSDHSTPLGPQLVIQKHYFRKTNRGKVQKVAREHYLRSDIPCGASVCFDCEKICSVVQANLHSAIVAQNENIDHLEQSSKRFKLTLLSDTGRKGHRKFQNQHYLVLDANVVLRQIDLLEATTFGTDLIIPQTVLDEVRHRSLPIYNRLKVLINETDRTGKFTKGWIFWNEIRFDTYVQRQPNESVNDRNDRAIRELCKWYNDHLSSKNISVVLLTDDTANRTRALQDNINASSTKDYVELMPDESSKELADLLAAAGSEFDSGDLPTLKDLRKTSLYNEYFSLGELQYGVQQGKLYQGTFRLNPYNYFEGSMVHSEFDKPILLIGRESMNRAVDGDIIAVELLPRHEWKSSADDVVVEQDTVGATDDPEPGTSTDPMGKINQLEEDLVSKIIKSTHSPQPTGRVVGVIKRNWRPYVCHIDRSSIPLSALQSSLSAHAVFAMPLSRSIPKIRIRTRQASNLSNQKILVSIDRWDVNSRYPEGHFIRALGEVESKAAEQESLLLEHDIPYRPFSKLILDCLPPAGDKWVVPEKSSGSLVWKDREDFRDLMICSIDPPGCQDIDDALHARKLENGNIEVGVHIADVSHFVLPDTPMDIEAASRGTTVYLVDKRIDMLPALLGTNLCSLKPDVERLAFSVIWELKEANSEIVNVRFTKSVIKSKAAFTYEAAQLRKDNLNLNDEITQSIRLLNHLAIQLKRGRMEAGALNLASPEIKIHMDSTETSDPIDVEQKEARETNSLVEEFMLLANISVAKRIYESFPQFAVLRRHSPPPQTNFEVLKDVLKKRRGFELDVSSSGTLASSLDRCIDPELPSFNTLVRIMATRCMLPAEYFGSGSVSKDKFGHYGLASPIYTHFTSPIRRYADVLVHRQLQAAITDSCLQASMNSKVFIENVMNNINKRHNAAQKAGRASVEFYVALAINAKQNRMKDSGPVTHVIAEAFVIRTFRNGLAVFVSEYGLEGLIKFKQDHDYDSDQYQIKLNSGDDKDKKVIQIGVFDKVFVGISTEKDKSTLRGRVKMVLLDPIGSVNL</sequence>
<feature type="domain" description="PIN" evidence="12">
    <location>
        <begin position="115"/>
        <end position="235"/>
    </location>
</feature>
<dbReference type="FunFam" id="2.40.50.700:FF:000001">
    <property type="entry name" value="Exosome complex exonuclease exoribonuclease (Rrp44)"/>
    <property type="match status" value="1"/>
</dbReference>
<evidence type="ECO:0000256" key="2">
    <source>
        <dbReference type="ARBA" id="ARBA00005785"/>
    </source>
</evidence>
<dbReference type="Pfam" id="PF13638">
    <property type="entry name" value="PIN_4"/>
    <property type="match status" value="1"/>
</dbReference>
<dbReference type="InterPro" id="IPR002716">
    <property type="entry name" value="PIN_dom"/>
</dbReference>
<keyword evidence="4" id="KW-0540">Nuclease</keyword>
<dbReference type="GO" id="GO:0003723">
    <property type="term" value="F:RNA binding"/>
    <property type="evidence" value="ECO:0007669"/>
    <property type="project" value="UniProtKB-KW"/>
</dbReference>
<dbReference type="GO" id="GO:0004519">
    <property type="term" value="F:endonuclease activity"/>
    <property type="evidence" value="ECO:0007669"/>
    <property type="project" value="TreeGrafter"/>
</dbReference>
<dbReference type="Pfam" id="PF17216">
    <property type="entry name" value="Rrp44_CSD1"/>
    <property type="match status" value="1"/>
</dbReference>
<dbReference type="Gene3D" id="2.40.50.700">
    <property type="match status" value="1"/>
</dbReference>
<dbReference type="InterPro" id="IPR050180">
    <property type="entry name" value="RNR_Ribonuclease"/>
</dbReference>
<evidence type="ECO:0000313" key="15">
    <source>
        <dbReference type="Proteomes" id="UP000765509"/>
    </source>
</evidence>
<dbReference type="Gene3D" id="2.40.50.140">
    <property type="entry name" value="Nucleic acid-binding proteins"/>
    <property type="match status" value="1"/>
</dbReference>
<gene>
    <name evidence="14" type="ORF">O181_024726</name>
</gene>
<dbReference type="Pfam" id="PF17215">
    <property type="entry name" value="Rrp44_S1"/>
    <property type="match status" value="1"/>
</dbReference>
<keyword evidence="9" id="KW-0539">Nucleus</keyword>
<dbReference type="Gene3D" id="2.40.50.690">
    <property type="match status" value="1"/>
</dbReference>
<evidence type="ECO:0000259" key="12">
    <source>
        <dbReference type="SMART" id="SM00670"/>
    </source>
</evidence>
<dbReference type="EMBL" id="AVOT02007957">
    <property type="protein sequence ID" value="MBW0485011.1"/>
    <property type="molecule type" value="Genomic_DNA"/>
</dbReference>
<evidence type="ECO:0000256" key="8">
    <source>
        <dbReference type="ARBA" id="ARBA00022884"/>
    </source>
</evidence>
<dbReference type="InterPro" id="IPR001900">
    <property type="entry name" value="RNase_II/R"/>
</dbReference>